<feature type="compositionally biased region" description="Basic and acidic residues" evidence="5">
    <location>
        <begin position="33"/>
        <end position="48"/>
    </location>
</feature>
<keyword evidence="6" id="KW-0812">Transmembrane</keyword>
<dbReference type="PROSITE" id="PS51462">
    <property type="entry name" value="NUDIX"/>
    <property type="match status" value="1"/>
</dbReference>
<keyword evidence="6" id="KW-1133">Transmembrane helix</keyword>
<dbReference type="EMBL" id="GL870876">
    <property type="protein sequence ID" value="EIJ89794.1"/>
    <property type="molecule type" value="Genomic_DNA"/>
</dbReference>
<feature type="region of interest" description="Disordered" evidence="5">
    <location>
        <begin position="33"/>
        <end position="57"/>
    </location>
</feature>
<dbReference type="PANTHER" id="PTHR12629:SF0">
    <property type="entry name" value="DIPHOSPHOINOSITOL-POLYPHOSPHATE DIPHOSPHATASE"/>
    <property type="match status" value="1"/>
</dbReference>
<evidence type="ECO:0000259" key="7">
    <source>
        <dbReference type="PROSITE" id="PS51462"/>
    </source>
</evidence>
<dbReference type="GO" id="GO:0046872">
    <property type="term" value="F:metal ion binding"/>
    <property type="evidence" value="ECO:0007669"/>
    <property type="project" value="UniProtKB-KW"/>
</dbReference>
<evidence type="ECO:0000256" key="2">
    <source>
        <dbReference type="ARBA" id="ARBA00022723"/>
    </source>
</evidence>
<dbReference type="GO" id="GO:0005737">
    <property type="term" value="C:cytoplasm"/>
    <property type="evidence" value="ECO:0007669"/>
    <property type="project" value="TreeGrafter"/>
</dbReference>
<sequence length="220" mass="25249">MRKEVISIILGGAVCLFVLWPIFLSRRTYKTGSKEKKESHHPETERRIASRWGGKSKGKTPLIKIRNGRPFVGCIPIKDGKIFMINGRENKKFIFPKGGIDKNEEGYYTAGKEAIEEVGVIGNIDKTPFAIVNGIYWYVLEVTKVLPSWKERHERVRIIMDPHNALFHSEVRAVTKNVIKELLAQEDRLKMPRIKNTRLVHPDSPQTPEQTVQETTEEAF</sequence>
<dbReference type="STRING" id="935791.I3EKP7"/>
<keyword evidence="2" id="KW-0479">Metal-binding</keyword>
<proteinExistence type="predicted"/>
<protein>
    <recommendedName>
        <fullName evidence="7">Nudix hydrolase domain-containing protein</fullName>
    </recommendedName>
</protein>
<dbReference type="SUPFAM" id="SSF55811">
    <property type="entry name" value="Nudix"/>
    <property type="match status" value="1"/>
</dbReference>
<dbReference type="OMA" id="FVGCIPI"/>
<evidence type="ECO:0000313" key="9">
    <source>
        <dbReference type="Proteomes" id="UP000002872"/>
    </source>
</evidence>
<name>I3EKP7_NEMP3</name>
<evidence type="ECO:0000256" key="4">
    <source>
        <dbReference type="ARBA" id="ARBA00022842"/>
    </source>
</evidence>
<keyword evidence="6" id="KW-0472">Membrane</keyword>
<evidence type="ECO:0000256" key="3">
    <source>
        <dbReference type="ARBA" id="ARBA00022801"/>
    </source>
</evidence>
<dbReference type="InterPro" id="IPR000086">
    <property type="entry name" value="NUDIX_hydrolase_dom"/>
</dbReference>
<feature type="domain" description="Nudix hydrolase" evidence="7">
    <location>
        <begin position="67"/>
        <end position="196"/>
    </location>
</feature>
<dbReference type="PANTHER" id="PTHR12629">
    <property type="entry name" value="DIPHOSPHOINOSITOL POLYPHOSPHATE PHOSPHOHYDROLASE"/>
    <property type="match status" value="1"/>
</dbReference>
<keyword evidence="4" id="KW-0460">Magnesium</keyword>
<evidence type="ECO:0000256" key="1">
    <source>
        <dbReference type="ARBA" id="ARBA00001946"/>
    </source>
</evidence>
<dbReference type="InterPro" id="IPR015797">
    <property type="entry name" value="NUDIX_hydrolase-like_dom_sf"/>
</dbReference>
<dbReference type="AlphaFoldDB" id="I3EKP7"/>
<reference evidence="8" key="1">
    <citation type="submission" date="2011-01" db="EMBL/GenBank/DDBJ databases">
        <title>The Genome Sequence of Nematocida parisii strain ERTm3.</title>
        <authorList>
            <consortium name="The Broad Institute Genome Sequencing Platform"/>
            <consortium name="The Broad Institute Genome Sequencing Center for Infectious Disease"/>
            <person name="Cuomo C."/>
            <person name="Troemel E."/>
            <person name="Young S.K."/>
            <person name="Zeng Q."/>
            <person name="Gargeya S."/>
            <person name="Fitzgerald M."/>
            <person name="Haas B."/>
            <person name="Abouelleil A."/>
            <person name="Alvarado L."/>
            <person name="Arachchi H.M."/>
            <person name="Berlin A."/>
            <person name="Chapman S.B."/>
            <person name="Gearin G."/>
            <person name="Goldberg J."/>
            <person name="Griggs A."/>
            <person name="Gujja S."/>
            <person name="Hansen M."/>
            <person name="Heiman D."/>
            <person name="Howarth C."/>
            <person name="Larimer J."/>
            <person name="Lui A."/>
            <person name="MacDonald P.J.P."/>
            <person name="McCowen C."/>
            <person name="Montmayeur A."/>
            <person name="Murphy C."/>
            <person name="Neiman D."/>
            <person name="Pearson M."/>
            <person name="Priest M."/>
            <person name="Roberts A."/>
            <person name="Saif S."/>
            <person name="Shea T."/>
            <person name="Sisk P."/>
            <person name="Stolte C."/>
            <person name="Sykes S."/>
            <person name="Wortman J."/>
            <person name="Nusbaum C."/>
            <person name="Birren B."/>
        </authorList>
    </citation>
    <scope>NUCLEOTIDE SEQUENCE</scope>
    <source>
        <strain evidence="8">ERTm3</strain>
    </source>
</reference>
<dbReference type="OrthoDB" id="2011998at2759"/>
<accession>I3EKP7</accession>
<dbReference type="InParanoid" id="I3EKP7"/>
<dbReference type="Proteomes" id="UP000002872">
    <property type="component" value="Unassembled WGS sequence"/>
</dbReference>
<evidence type="ECO:0000313" key="8">
    <source>
        <dbReference type="EMBL" id="EIJ89794.1"/>
    </source>
</evidence>
<gene>
    <name evidence="8" type="ORF">NEQG_00564</name>
</gene>
<dbReference type="HOGENOM" id="CLU_1256344_0_0_1"/>
<dbReference type="InterPro" id="IPR047198">
    <property type="entry name" value="DDP-like_NUDIX"/>
</dbReference>
<organism evidence="8 9">
    <name type="scientific">Nematocida parisii (strain ERTm3)</name>
    <name type="common">Nematode killer fungus</name>
    <dbReference type="NCBI Taxonomy" id="935791"/>
    <lineage>
        <taxon>Eukaryota</taxon>
        <taxon>Fungi</taxon>
        <taxon>Fungi incertae sedis</taxon>
        <taxon>Microsporidia</taxon>
        <taxon>Nematocida</taxon>
    </lineage>
</organism>
<comment type="cofactor">
    <cofactor evidence="1">
        <name>Mg(2+)</name>
        <dbReference type="ChEBI" id="CHEBI:18420"/>
    </cofactor>
</comment>
<keyword evidence="9" id="KW-1185">Reference proteome</keyword>
<dbReference type="GO" id="GO:0016462">
    <property type="term" value="F:pyrophosphatase activity"/>
    <property type="evidence" value="ECO:0007669"/>
    <property type="project" value="InterPro"/>
</dbReference>
<dbReference type="VEuPathDB" id="MicrosporidiaDB:NEQG_00564"/>
<dbReference type="CDD" id="cd04666">
    <property type="entry name" value="NUDIX_DIPP2_like_Nudt4"/>
    <property type="match status" value="1"/>
</dbReference>
<feature type="region of interest" description="Disordered" evidence="5">
    <location>
        <begin position="198"/>
        <end position="220"/>
    </location>
</feature>
<evidence type="ECO:0000256" key="6">
    <source>
        <dbReference type="SAM" id="Phobius"/>
    </source>
</evidence>
<keyword evidence="3" id="KW-0378">Hydrolase</keyword>
<evidence type="ECO:0000256" key="5">
    <source>
        <dbReference type="SAM" id="MobiDB-lite"/>
    </source>
</evidence>
<dbReference type="Gene3D" id="3.90.79.10">
    <property type="entry name" value="Nucleoside Triphosphate Pyrophosphohydrolase"/>
    <property type="match status" value="1"/>
</dbReference>
<dbReference type="GO" id="GO:0005634">
    <property type="term" value="C:nucleus"/>
    <property type="evidence" value="ECO:0007669"/>
    <property type="project" value="TreeGrafter"/>
</dbReference>
<feature type="transmembrane region" description="Helical" evidence="6">
    <location>
        <begin position="6"/>
        <end position="24"/>
    </location>
</feature>